<dbReference type="InterPro" id="IPR012816">
    <property type="entry name" value="NADAR"/>
</dbReference>
<accession>A0A7Z0VIS4</accession>
<dbReference type="RefSeq" id="WP_069127214.1">
    <property type="nucleotide sequence ID" value="NZ_MARB01000024.1"/>
</dbReference>
<evidence type="ECO:0000256" key="1">
    <source>
        <dbReference type="ARBA" id="ARBA00000022"/>
    </source>
</evidence>
<organism evidence="4 5">
    <name type="scientific">Candidatus Thiodiazotropha endolucinida</name>
    <dbReference type="NCBI Taxonomy" id="1655433"/>
    <lineage>
        <taxon>Bacteria</taxon>
        <taxon>Pseudomonadati</taxon>
        <taxon>Pseudomonadota</taxon>
        <taxon>Gammaproteobacteria</taxon>
        <taxon>Chromatiales</taxon>
        <taxon>Sedimenticolaceae</taxon>
        <taxon>Candidatus Thiodiazotropha</taxon>
    </lineage>
</organism>
<dbReference type="AlphaFoldDB" id="A0A7Z0VIS4"/>
<comment type="catalytic activity">
    <reaction evidence="2">
        <text>2,5-diamino-6-hydroxy-4-(5-phosphoribosylamino)-pyrimidine + H2O = 2,5,6-triamino-4-hydroxypyrimidine + D-ribose 5-phosphate</text>
        <dbReference type="Rhea" id="RHEA:23436"/>
        <dbReference type="ChEBI" id="CHEBI:15377"/>
        <dbReference type="ChEBI" id="CHEBI:58614"/>
        <dbReference type="ChEBI" id="CHEBI:78346"/>
        <dbReference type="ChEBI" id="CHEBI:137796"/>
    </reaction>
</comment>
<dbReference type="Pfam" id="PF08719">
    <property type="entry name" value="NADAR"/>
    <property type="match status" value="1"/>
</dbReference>
<comment type="catalytic activity">
    <reaction evidence="1">
        <text>5-amino-6-(5-phospho-D-ribosylamino)uracil + H2O = 5,6-diaminouracil + D-ribose 5-phosphate</text>
        <dbReference type="Rhea" id="RHEA:55020"/>
        <dbReference type="ChEBI" id="CHEBI:15377"/>
        <dbReference type="ChEBI" id="CHEBI:46252"/>
        <dbReference type="ChEBI" id="CHEBI:58453"/>
        <dbReference type="ChEBI" id="CHEBI:78346"/>
    </reaction>
</comment>
<dbReference type="Proteomes" id="UP000094769">
    <property type="component" value="Unassembled WGS sequence"/>
</dbReference>
<evidence type="ECO:0000256" key="2">
    <source>
        <dbReference type="ARBA" id="ARBA00000751"/>
    </source>
</evidence>
<dbReference type="InterPro" id="IPR037238">
    <property type="entry name" value="YbiA-like_sf"/>
</dbReference>
<evidence type="ECO:0000313" key="4">
    <source>
        <dbReference type="EMBL" id="ODJ86279.1"/>
    </source>
</evidence>
<proteinExistence type="predicted"/>
<feature type="domain" description="NADAR" evidence="3">
    <location>
        <begin position="18"/>
        <end position="150"/>
    </location>
</feature>
<dbReference type="OrthoDB" id="9793111at2"/>
<keyword evidence="5" id="KW-1185">Reference proteome</keyword>
<dbReference type="Gene3D" id="1.10.357.40">
    <property type="entry name" value="YbiA-like"/>
    <property type="match status" value="1"/>
</dbReference>
<gene>
    <name evidence="4" type="primary">ybiA</name>
    <name evidence="4" type="ORF">CODIS_34740</name>
</gene>
<dbReference type="NCBIfam" id="TIGR02464">
    <property type="entry name" value="ribofla_fusion"/>
    <property type="match status" value="1"/>
</dbReference>
<dbReference type="SUPFAM" id="SSF143990">
    <property type="entry name" value="YbiA-like"/>
    <property type="match status" value="1"/>
</dbReference>
<evidence type="ECO:0000313" key="5">
    <source>
        <dbReference type="Proteomes" id="UP000094769"/>
    </source>
</evidence>
<dbReference type="CDD" id="cd15457">
    <property type="entry name" value="NADAR"/>
    <property type="match status" value="1"/>
</dbReference>
<protein>
    <submittedName>
        <fullName evidence="4">Swarming motility protein YbiA</fullName>
    </submittedName>
</protein>
<dbReference type="EMBL" id="MARB01000024">
    <property type="protein sequence ID" value="ODJ86279.1"/>
    <property type="molecule type" value="Genomic_DNA"/>
</dbReference>
<sequence length="159" mass="18444">MRFSKSEPTPLYVSRTDPLNPLSSYSKHGFELDGDVWPSVEHYYQGMKFKPGWLRTTIRDADHPAKAKKLAAKNKKSARNDWEQVKETIMTRGIYIKCRTHHEVAEALLATNEQKIIENSQFDYYWGCGRDGRGHNTFGKILMAVREKLREERSAAERP</sequence>
<name>A0A7Z0VIS4_9GAMM</name>
<evidence type="ECO:0000259" key="3">
    <source>
        <dbReference type="Pfam" id="PF08719"/>
    </source>
</evidence>
<reference evidence="4 5" key="1">
    <citation type="submission" date="2016-06" db="EMBL/GenBank/DDBJ databases">
        <title>Genome sequence of endosymbiont of Candidatus Endolucinida thiodiazotropha.</title>
        <authorList>
            <person name="Poehlein A."/>
            <person name="Koenig S."/>
            <person name="Heiden S.E."/>
            <person name="Thuermer A."/>
            <person name="Voget S."/>
            <person name="Daniel R."/>
            <person name="Markert S."/>
            <person name="Gros O."/>
            <person name="Schweder T."/>
        </authorList>
    </citation>
    <scope>NUCLEOTIDE SEQUENCE [LARGE SCALE GENOMIC DNA]</scope>
    <source>
        <strain evidence="4 5">COS</strain>
    </source>
</reference>
<comment type="caution">
    <text evidence="4">The sequence shown here is derived from an EMBL/GenBank/DDBJ whole genome shotgun (WGS) entry which is preliminary data.</text>
</comment>